<dbReference type="PANTHER" id="PTHR43394">
    <property type="entry name" value="ATP-DEPENDENT PERMEASE MDL1, MITOCHONDRIAL"/>
    <property type="match status" value="1"/>
</dbReference>
<evidence type="ECO:0000256" key="4">
    <source>
        <dbReference type="ARBA" id="ARBA00022741"/>
    </source>
</evidence>
<dbReference type="PROSITE" id="PS50893">
    <property type="entry name" value="ABC_TRANSPORTER_2"/>
    <property type="match status" value="2"/>
</dbReference>
<keyword evidence="13" id="KW-1185">Reference proteome</keyword>
<keyword evidence="3 9" id="KW-0812">Transmembrane</keyword>
<evidence type="ECO:0000313" key="13">
    <source>
        <dbReference type="Proteomes" id="UP000193560"/>
    </source>
</evidence>
<dbReference type="SUPFAM" id="SSF52540">
    <property type="entry name" value="P-loop containing nucleoside triphosphate hydrolases"/>
    <property type="match status" value="2"/>
</dbReference>
<comment type="subcellular location">
    <subcellularLocation>
        <location evidence="1">Membrane</location>
        <topology evidence="1">Multi-pass membrane protein</topology>
    </subcellularLocation>
</comment>
<feature type="domain" description="ABC transmembrane type-1" evidence="11">
    <location>
        <begin position="67"/>
        <end position="354"/>
    </location>
</feature>
<dbReference type="CDD" id="cd03249">
    <property type="entry name" value="ABC_MTABC3_MDL1_MDL2"/>
    <property type="match status" value="2"/>
</dbReference>
<gene>
    <name evidence="12" type="ORF">BCR42DRAFT_484450</name>
</gene>
<dbReference type="PROSITE" id="PS50929">
    <property type="entry name" value="ABC_TM1F"/>
    <property type="match status" value="2"/>
</dbReference>
<dbReference type="Pfam" id="PF00664">
    <property type="entry name" value="ABC_membrane"/>
    <property type="match status" value="2"/>
</dbReference>
<dbReference type="InterPro" id="IPR011527">
    <property type="entry name" value="ABC1_TM_dom"/>
</dbReference>
<evidence type="ECO:0000256" key="9">
    <source>
        <dbReference type="SAM" id="Phobius"/>
    </source>
</evidence>
<sequence>MGNKATESLNSAQVIDMKSKSMSSSSLADTETSGGDKKGDKKSNKKKAIPVHRLFRFASGLDGVLIAVALLCSTATGALLPVTIIVFGKYLNVLVGSLDDLSQIVDQTLPVILVLVYMGIALFVSAYCAQCCWIITGESQTRRIRFKYLNSILRQDMAWFDKAEEGSLTTRLTADTQLIQDGISEKFGLFVACMAQLVSGFITAFVTNWKLALVTLAAAPTMILSAIVMGYFVSRYTTKSQDAYAQAGSIAEQAFNGLRTVYAFSMQSIFVERYNQELLKAKSFGYKRGIALGIGTGALIFSFFSIYALAFWYGSKLVFSGTISGPTIVVVLEAIITGSAGLMNLPPNLTAISNACGAAQNIFATIDRKSEIDSFDTGGKHLDDDEFSGDIEFRNIKFSYPTRPDVTILDNFNLKVQSGRTIALVGLSGSGKSTTIQLLQRFYDPLEGQILLDGQNLRDFNVGWLRDSIGVVSQEPVLFNMTVRQNILLGTPKDISKQQLVDACKTANCHKFITQLPDGYDTLVGHSMLSGGQKQRIAIARAIIKNPKILLLDEATSALDTKSERIVQHALDAASKDRTTLVIAHRLSTIRNADHIVVMDRGNLVEQGTHSELVALGMIYAGLVKKQEIDNNQSETVDALQENKLEVETLLDEETAPCNSHYTAGENVTDLEKVITVGSVLESKNPTTLDAYDLKHQQQRQDKSVKNRQSAPVLRVLRQMRNEWLLLLAGYICASLAGAPYPVFAFLFSKAIVTLSLSPNTSPGPLEGSNLWSFLFVMVGIVAFIGFGGKTVAFELAGESYSRRLRHRLFQIYLKQEVGYFDLPGNSTGALTSQLSTDTKNVNEMVTKAWGEMIQISVTGIVGIVVAFVYSWQITLVVMGMVPFLLIGTFYEAKVEAGFTGSTRSAYGKSGEVANEAIVNIRTVASLNRQGHFETEFYNSTKRPHLLTRRKAIISSFGYALLQSVTIFTECVAFYAGMRFISNGWIGFDGMFTSLMMVMITAMGVGQSLVFTKSFVKAKVSAITIFEIIDRQPTIDPDLEGAEPTNVDGDVKFENVGFAYPSRPNASIFSGEFNLQIKPNQTIALVGHSGNGKSTVIGMLQRWYDPNQGTVSLDDRNINSITLGHLRSQMALVSQEPILFDMTIKENIKLGVEGELSFDSMIEACKQANIYDFINQLPDGFDTRVGDKGSQLSGGQKQRVAIARALVRKPKILLLDEATSALDSESEELVQQALDNVIQQGGRTTITIAHRLSSIQNSDLICVVNDGRVVEQGTHRELLKLHGLYAELVEQQSLNVA</sequence>
<dbReference type="GO" id="GO:0015421">
    <property type="term" value="F:ABC-type oligopeptide transporter activity"/>
    <property type="evidence" value="ECO:0007669"/>
    <property type="project" value="TreeGrafter"/>
</dbReference>
<reference evidence="12 13" key="1">
    <citation type="submission" date="2016-07" db="EMBL/GenBank/DDBJ databases">
        <title>Pervasive Adenine N6-methylation of Active Genes in Fungi.</title>
        <authorList>
            <consortium name="DOE Joint Genome Institute"/>
            <person name="Mondo S.J."/>
            <person name="Dannebaum R.O."/>
            <person name="Kuo R.C."/>
            <person name="Labutti K."/>
            <person name="Haridas S."/>
            <person name="Kuo A."/>
            <person name="Salamov A."/>
            <person name="Ahrendt S.R."/>
            <person name="Lipzen A."/>
            <person name="Sullivan W."/>
            <person name="Andreopoulos W.B."/>
            <person name="Clum A."/>
            <person name="Lindquist E."/>
            <person name="Daum C."/>
            <person name="Ramamoorthy G.K."/>
            <person name="Gryganskyi A."/>
            <person name="Culley D."/>
            <person name="Magnuson J.K."/>
            <person name="James T.Y."/>
            <person name="O'Malley M.A."/>
            <person name="Stajich J.E."/>
            <person name="Spatafora J.W."/>
            <person name="Visel A."/>
            <person name="Grigoriev I.V."/>
        </authorList>
    </citation>
    <scope>NUCLEOTIDE SEQUENCE [LARGE SCALE GENOMIC DNA]</scope>
    <source>
        <strain evidence="12 13">NRRL 1336</strain>
    </source>
</reference>
<comment type="similarity">
    <text evidence="2">Belongs to the ABC transporter superfamily. ABCB family. Multidrug resistance exporter (TC 3.A.1.201) subfamily.</text>
</comment>
<dbReference type="GO" id="GO:0005524">
    <property type="term" value="F:ATP binding"/>
    <property type="evidence" value="ECO:0007669"/>
    <property type="project" value="UniProtKB-KW"/>
</dbReference>
<evidence type="ECO:0000259" key="10">
    <source>
        <dbReference type="PROSITE" id="PS50893"/>
    </source>
</evidence>
<evidence type="ECO:0000256" key="1">
    <source>
        <dbReference type="ARBA" id="ARBA00004141"/>
    </source>
</evidence>
<feature type="transmembrane region" description="Helical" evidence="9">
    <location>
        <begin position="212"/>
        <end position="233"/>
    </location>
</feature>
<proteinExistence type="inferred from homology"/>
<feature type="domain" description="ABC transporter" evidence="10">
    <location>
        <begin position="1051"/>
        <end position="1291"/>
    </location>
</feature>
<dbReference type="Gene3D" id="3.40.50.300">
    <property type="entry name" value="P-loop containing nucleotide triphosphate hydrolases"/>
    <property type="match status" value="2"/>
</dbReference>
<feature type="transmembrane region" description="Helical" evidence="9">
    <location>
        <begin position="952"/>
        <end position="978"/>
    </location>
</feature>
<keyword evidence="5" id="KW-0067">ATP-binding</keyword>
<dbReference type="InterPro" id="IPR003593">
    <property type="entry name" value="AAA+_ATPase"/>
</dbReference>
<dbReference type="InterPro" id="IPR017871">
    <property type="entry name" value="ABC_transporter-like_CS"/>
</dbReference>
<dbReference type="PROSITE" id="PS00211">
    <property type="entry name" value="ABC_TRANSPORTER_1"/>
    <property type="match status" value="2"/>
</dbReference>
<comment type="caution">
    <text evidence="12">The sequence shown here is derived from an EMBL/GenBank/DDBJ whole genome shotgun (WGS) entry which is preliminary data.</text>
</comment>
<dbReference type="Pfam" id="PF00005">
    <property type="entry name" value="ABC_tran"/>
    <property type="match status" value="2"/>
</dbReference>
<dbReference type="InterPro" id="IPR039421">
    <property type="entry name" value="Type_1_exporter"/>
</dbReference>
<evidence type="ECO:0000256" key="6">
    <source>
        <dbReference type="ARBA" id="ARBA00022989"/>
    </source>
</evidence>
<keyword evidence="4" id="KW-0547">Nucleotide-binding</keyword>
<feature type="transmembrane region" description="Helical" evidence="9">
    <location>
        <begin position="63"/>
        <end position="91"/>
    </location>
</feature>
<keyword evidence="6 9" id="KW-1133">Transmembrane helix</keyword>
<evidence type="ECO:0000259" key="11">
    <source>
        <dbReference type="PROSITE" id="PS50929"/>
    </source>
</evidence>
<feature type="transmembrane region" description="Helical" evidence="9">
    <location>
        <begin position="990"/>
        <end position="1011"/>
    </location>
</feature>
<dbReference type="GO" id="GO:0005743">
    <property type="term" value="C:mitochondrial inner membrane"/>
    <property type="evidence" value="ECO:0007669"/>
    <property type="project" value="TreeGrafter"/>
</dbReference>
<feature type="domain" description="ABC transmembrane type-1" evidence="11">
    <location>
        <begin position="732"/>
        <end position="1017"/>
    </location>
</feature>
<feature type="transmembrane region" description="Helical" evidence="9">
    <location>
        <begin position="849"/>
        <end position="870"/>
    </location>
</feature>
<dbReference type="CDD" id="cd18577">
    <property type="entry name" value="ABC_6TM_Pgp_ABCB1_D1_like"/>
    <property type="match status" value="1"/>
</dbReference>
<evidence type="ECO:0000256" key="8">
    <source>
        <dbReference type="SAM" id="MobiDB-lite"/>
    </source>
</evidence>
<feature type="transmembrane region" description="Helical" evidence="9">
    <location>
        <begin position="187"/>
        <end position="206"/>
    </location>
</feature>
<dbReference type="SMART" id="SM00382">
    <property type="entry name" value="AAA"/>
    <property type="match status" value="2"/>
</dbReference>
<evidence type="ECO:0000256" key="5">
    <source>
        <dbReference type="ARBA" id="ARBA00022840"/>
    </source>
</evidence>
<dbReference type="FunFam" id="3.40.50.300:FF:000916">
    <property type="entry name" value="ABC transporter B family member 9"/>
    <property type="match status" value="2"/>
</dbReference>
<feature type="transmembrane region" description="Helical" evidence="9">
    <location>
        <begin position="772"/>
        <end position="798"/>
    </location>
</feature>
<evidence type="ECO:0000256" key="2">
    <source>
        <dbReference type="ARBA" id="ARBA00007577"/>
    </source>
</evidence>
<evidence type="ECO:0000256" key="7">
    <source>
        <dbReference type="ARBA" id="ARBA00023136"/>
    </source>
</evidence>
<dbReference type="Proteomes" id="UP000193560">
    <property type="component" value="Unassembled WGS sequence"/>
</dbReference>
<dbReference type="GO" id="GO:0016887">
    <property type="term" value="F:ATP hydrolysis activity"/>
    <property type="evidence" value="ECO:0007669"/>
    <property type="project" value="InterPro"/>
</dbReference>
<feature type="transmembrane region" description="Helical" evidence="9">
    <location>
        <begin position="111"/>
        <end position="135"/>
    </location>
</feature>
<feature type="transmembrane region" description="Helical" evidence="9">
    <location>
        <begin position="290"/>
        <end position="313"/>
    </location>
</feature>
<dbReference type="SUPFAM" id="SSF90123">
    <property type="entry name" value="ABC transporter transmembrane region"/>
    <property type="match status" value="2"/>
</dbReference>
<evidence type="ECO:0000313" key="12">
    <source>
        <dbReference type="EMBL" id="ORZ08979.1"/>
    </source>
</evidence>
<evidence type="ECO:0000256" key="3">
    <source>
        <dbReference type="ARBA" id="ARBA00022692"/>
    </source>
</evidence>
<protein>
    <submittedName>
        <fullName evidence="12">Putative ABC transporter protein</fullName>
    </submittedName>
</protein>
<dbReference type="GO" id="GO:0090374">
    <property type="term" value="P:oligopeptide export from mitochondrion"/>
    <property type="evidence" value="ECO:0007669"/>
    <property type="project" value="TreeGrafter"/>
</dbReference>
<accession>A0A1X2I471</accession>
<feature type="compositionally biased region" description="Polar residues" evidence="8">
    <location>
        <begin position="1"/>
        <end position="13"/>
    </location>
</feature>
<name>A0A1X2I471_9FUNG</name>
<dbReference type="InterPro" id="IPR027417">
    <property type="entry name" value="P-loop_NTPase"/>
</dbReference>
<dbReference type="Gene3D" id="1.20.1560.10">
    <property type="entry name" value="ABC transporter type 1, transmembrane domain"/>
    <property type="match status" value="1"/>
</dbReference>
<organism evidence="12 13">
    <name type="scientific">Absidia repens</name>
    <dbReference type="NCBI Taxonomy" id="90262"/>
    <lineage>
        <taxon>Eukaryota</taxon>
        <taxon>Fungi</taxon>
        <taxon>Fungi incertae sedis</taxon>
        <taxon>Mucoromycota</taxon>
        <taxon>Mucoromycotina</taxon>
        <taxon>Mucoromycetes</taxon>
        <taxon>Mucorales</taxon>
        <taxon>Cunninghamellaceae</taxon>
        <taxon>Absidia</taxon>
    </lineage>
</organism>
<dbReference type="InterPro" id="IPR036640">
    <property type="entry name" value="ABC1_TM_sf"/>
</dbReference>
<feature type="region of interest" description="Disordered" evidence="8">
    <location>
        <begin position="1"/>
        <end position="45"/>
    </location>
</feature>
<dbReference type="STRING" id="90262.A0A1X2I471"/>
<dbReference type="PANTHER" id="PTHR43394:SF27">
    <property type="entry name" value="ATP-DEPENDENT TRANSLOCASE ABCB1-LIKE"/>
    <property type="match status" value="1"/>
</dbReference>
<dbReference type="CDD" id="cd18578">
    <property type="entry name" value="ABC_6TM_Pgp_ABCB1_D2_like"/>
    <property type="match status" value="1"/>
</dbReference>
<feature type="transmembrane region" description="Helical" evidence="9">
    <location>
        <begin position="325"/>
        <end position="345"/>
    </location>
</feature>
<feature type="transmembrane region" description="Helical" evidence="9">
    <location>
        <begin position="724"/>
        <end position="752"/>
    </location>
</feature>
<keyword evidence="7 9" id="KW-0472">Membrane</keyword>
<feature type="domain" description="ABC transporter" evidence="10">
    <location>
        <begin position="391"/>
        <end position="626"/>
    </location>
</feature>
<dbReference type="OrthoDB" id="6500128at2759"/>
<dbReference type="EMBL" id="MCGE01000029">
    <property type="protein sequence ID" value="ORZ08979.1"/>
    <property type="molecule type" value="Genomic_DNA"/>
</dbReference>
<dbReference type="InterPro" id="IPR003439">
    <property type="entry name" value="ABC_transporter-like_ATP-bd"/>
</dbReference>